<evidence type="ECO:0000313" key="5">
    <source>
        <dbReference type="Proteomes" id="UP001324427"/>
    </source>
</evidence>
<gene>
    <name evidence="4" type="ORF">LTR36_005610</name>
</gene>
<comment type="similarity">
    <text evidence="2">Belongs to the major facilitator superfamily. Monocarboxylate porter (TC 2.A.1.13) family.</text>
</comment>
<name>A0AAV9JDV3_9PEZI</name>
<keyword evidence="5" id="KW-1185">Reference proteome</keyword>
<keyword evidence="3" id="KW-1133">Transmembrane helix</keyword>
<feature type="transmembrane region" description="Helical" evidence="3">
    <location>
        <begin position="192"/>
        <end position="215"/>
    </location>
</feature>
<dbReference type="SUPFAM" id="SSF103473">
    <property type="entry name" value="MFS general substrate transporter"/>
    <property type="match status" value="1"/>
</dbReference>
<feature type="transmembrane region" description="Helical" evidence="3">
    <location>
        <begin position="221"/>
        <end position="241"/>
    </location>
</feature>
<keyword evidence="3" id="KW-0472">Membrane</keyword>
<dbReference type="Pfam" id="PF07690">
    <property type="entry name" value="MFS_1"/>
    <property type="match status" value="1"/>
</dbReference>
<dbReference type="Gene3D" id="1.20.1250.20">
    <property type="entry name" value="MFS general substrate transporter like domains"/>
    <property type="match status" value="2"/>
</dbReference>
<dbReference type="GO" id="GO:0022857">
    <property type="term" value="F:transmembrane transporter activity"/>
    <property type="evidence" value="ECO:0007669"/>
    <property type="project" value="InterPro"/>
</dbReference>
<feature type="transmembrane region" description="Helical" evidence="3">
    <location>
        <begin position="334"/>
        <end position="355"/>
    </location>
</feature>
<proteinExistence type="inferred from homology"/>
<accession>A0AAV9JDV3</accession>
<organism evidence="4 5">
    <name type="scientific">Oleoguttula mirabilis</name>
    <dbReference type="NCBI Taxonomy" id="1507867"/>
    <lineage>
        <taxon>Eukaryota</taxon>
        <taxon>Fungi</taxon>
        <taxon>Dikarya</taxon>
        <taxon>Ascomycota</taxon>
        <taxon>Pezizomycotina</taxon>
        <taxon>Dothideomycetes</taxon>
        <taxon>Dothideomycetidae</taxon>
        <taxon>Mycosphaerellales</taxon>
        <taxon>Teratosphaeriaceae</taxon>
        <taxon>Oleoguttula</taxon>
    </lineage>
</organism>
<evidence type="ECO:0000256" key="2">
    <source>
        <dbReference type="ARBA" id="ARBA00006727"/>
    </source>
</evidence>
<evidence type="ECO:0008006" key="6">
    <source>
        <dbReference type="Google" id="ProtNLM"/>
    </source>
</evidence>
<dbReference type="GO" id="GO:0016020">
    <property type="term" value="C:membrane"/>
    <property type="evidence" value="ECO:0007669"/>
    <property type="project" value="UniProtKB-SubCell"/>
</dbReference>
<feature type="transmembrane region" description="Helical" evidence="3">
    <location>
        <begin position="163"/>
        <end position="180"/>
    </location>
</feature>
<evidence type="ECO:0000256" key="1">
    <source>
        <dbReference type="ARBA" id="ARBA00004141"/>
    </source>
</evidence>
<dbReference type="AlphaFoldDB" id="A0AAV9JDV3"/>
<dbReference type="Proteomes" id="UP001324427">
    <property type="component" value="Unassembled WGS sequence"/>
</dbReference>
<feature type="transmembrane region" description="Helical" evidence="3">
    <location>
        <begin position="133"/>
        <end position="151"/>
    </location>
</feature>
<feature type="transmembrane region" description="Helical" evidence="3">
    <location>
        <begin position="274"/>
        <end position="295"/>
    </location>
</feature>
<comment type="subcellular location">
    <subcellularLocation>
        <location evidence="1">Membrane</location>
        <topology evidence="1">Multi-pass membrane protein</topology>
    </subcellularLocation>
</comment>
<protein>
    <recommendedName>
        <fullName evidence="6">MFS general substrate transporter</fullName>
    </recommendedName>
</protein>
<feature type="transmembrane region" description="Helical" evidence="3">
    <location>
        <begin position="60"/>
        <end position="85"/>
    </location>
</feature>
<sequence>MSRASQDGDGTAEDVPLRALRVRQSVDSANSSDLDNLISADDDVSDASWTDLPPIDGGRGAWTCLLGCWLVEAMIWGFPLAFGVFQRHYSDNELFKESGSIPTIGTLATGMSYLGMPFTNPIAMRWPQHRKKMCVAGWLLCLLALLGASFASQAWQLVLSQGFVYGVGWVVCYTPFLFVLNEWFVERRGLAYGILFGASGVSGLIIPMAVGWMLERFGFRIALRVYVVATVVVSGPGLLLIRPRSLPQQIVGEHEKRSVGIVQVVKRFARNPHFYLFAAAIFVQGLGFFIPNVFIPSYAEGLGLSSTSGSGLLALVSLSQVLGQLWQGWISDRVNIYVPTAFSALVPGLGALILWGPAKNMAYLVPFALIWGFFSASYSVLYTRMCTFLTDQQADSHPDDDSVAMLLYGLYSFERGVSNILEGPVSNRLLSRGSEGIDVTRYGLGRYASIIWFTVFCMLASSLAGIGWFWRPRPR</sequence>
<evidence type="ECO:0000256" key="3">
    <source>
        <dbReference type="SAM" id="Phobius"/>
    </source>
</evidence>
<dbReference type="InterPro" id="IPR011701">
    <property type="entry name" value="MFS"/>
</dbReference>
<dbReference type="InterPro" id="IPR050327">
    <property type="entry name" value="Proton-linked_MCT"/>
</dbReference>
<dbReference type="InterPro" id="IPR036259">
    <property type="entry name" value="MFS_trans_sf"/>
</dbReference>
<comment type="caution">
    <text evidence="4">The sequence shown here is derived from an EMBL/GenBank/DDBJ whole genome shotgun (WGS) entry which is preliminary data.</text>
</comment>
<feature type="transmembrane region" description="Helical" evidence="3">
    <location>
        <begin position="361"/>
        <end position="381"/>
    </location>
</feature>
<dbReference type="EMBL" id="JAVFHQ010000032">
    <property type="protein sequence ID" value="KAK4543467.1"/>
    <property type="molecule type" value="Genomic_DNA"/>
</dbReference>
<keyword evidence="3" id="KW-0812">Transmembrane</keyword>
<feature type="transmembrane region" description="Helical" evidence="3">
    <location>
        <begin position="450"/>
        <end position="470"/>
    </location>
</feature>
<reference evidence="4 5" key="1">
    <citation type="submission" date="2021-11" db="EMBL/GenBank/DDBJ databases">
        <title>Black yeast isolated from Biological Soil Crust.</title>
        <authorList>
            <person name="Kurbessoian T."/>
        </authorList>
    </citation>
    <scope>NUCLEOTIDE SEQUENCE [LARGE SCALE GENOMIC DNA]</scope>
    <source>
        <strain evidence="4 5">CCFEE 5522</strain>
    </source>
</reference>
<dbReference type="PANTHER" id="PTHR11360">
    <property type="entry name" value="MONOCARBOXYLATE TRANSPORTER"/>
    <property type="match status" value="1"/>
</dbReference>
<dbReference type="PANTHER" id="PTHR11360:SF287">
    <property type="entry name" value="MFS MONOCARBOXYLATE TRANSPORTER"/>
    <property type="match status" value="1"/>
</dbReference>
<evidence type="ECO:0000313" key="4">
    <source>
        <dbReference type="EMBL" id="KAK4543467.1"/>
    </source>
</evidence>